<dbReference type="AlphaFoldDB" id="E1WYD5"/>
<dbReference type="OrthoDB" id="5293922at2"/>
<dbReference type="GO" id="GO:0016020">
    <property type="term" value="C:membrane"/>
    <property type="evidence" value="ECO:0007669"/>
    <property type="project" value="GOC"/>
</dbReference>
<evidence type="ECO:0000256" key="1">
    <source>
        <dbReference type="SAM" id="Phobius"/>
    </source>
</evidence>
<feature type="transmembrane region" description="Helical" evidence="1">
    <location>
        <begin position="75"/>
        <end position="94"/>
    </location>
</feature>
<dbReference type="GO" id="GO:0046521">
    <property type="term" value="P:sphingoid catabolic process"/>
    <property type="evidence" value="ECO:0007669"/>
    <property type="project" value="TreeGrafter"/>
</dbReference>
<dbReference type="EMBL" id="FQ312005">
    <property type="protein sequence ID" value="CBW25983.1"/>
    <property type="molecule type" value="Genomic_DNA"/>
</dbReference>
<evidence type="ECO:0000313" key="3">
    <source>
        <dbReference type="Proteomes" id="UP000008963"/>
    </source>
</evidence>
<feature type="transmembrane region" description="Helical" evidence="1">
    <location>
        <begin position="100"/>
        <end position="119"/>
    </location>
</feature>
<dbReference type="RefSeq" id="WP_014243767.1">
    <property type="nucleotide sequence ID" value="NC_016620.1"/>
</dbReference>
<dbReference type="Pfam" id="PF06127">
    <property type="entry name" value="Mpo1-like"/>
    <property type="match status" value="1"/>
</dbReference>
<dbReference type="InterPro" id="IPR009305">
    <property type="entry name" value="Mpo1-like"/>
</dbReference>
<dbReference type="PATRIC" id="fig|862908.3.peg.1050"/>
<keyword evidence="1" id="KW-1133">Transmembrane helix</keyword>
<keyword evidence="1" id="KW-0472">Membrane</keyword>
<gene>
    <name evidence="2" type="ordered locus">BMS_1102</name>
</gene>
<keyword evidence="1" id="KW-0812">Transmembrane</keyword>
<sequence length="157" mass="18189">MKSLNDWLDEYAQNHKNKTNQIIHKVCVPAIEFSILGILWLLPTPEIFWNIPYLNWATIFCSLSLIFYISLGSILYLMGSLLMLMPMLLIIHFLKESFGGVVIYSYFLIFVIAWIGQFIGHKIEGQKPSFFKDLLFLLIGPLWVLKSIFKKIGLKTT</sequence>
<feature type="transmembrane region" description="Helical" evidence="1">
    <location>
        <begin position="131"/>
        <end position="149"/>
    </location>
</feature>
<dbReference type="Proteomes" id="UP000008963">
    <property type="component" value="Chromosome"/>
</dbReference>
<dbReference type="KEGG" id="bmx:BMS_1102"/>
<dbReference type="eggNOG" id="COG4539">
    <property type="taxonomic scope" value="Bacteria"/>
</dbReference>
<feature type="transmembrane region" description="Helical" evidence="1">
    <location>
        <begin position="22"/>
        <end position="41"/>
    </location>
</feature>
<evidence type="ECO:0000313" key="2">
    <source>
        <dbReference type="EMBL" id="CBW25983.1"/>
    </source>
</evidence>
<dbReference type="PANTHER" id="PTHR28026">
    <property type="entry name" value="DUF962 DOMAIN PROTEIN (AFU_ORTHOLOGUE AFUA_8G05310)"/>
    <property type="match status" value="1"/>
</dbReference>
<feature type="transmembrane region" description="Helical" evidence="1">
    <location>
        <begin position="47"/>
        <end position="68"/>
    </location>
</feature>
<organism evidence="2 3">
    <name type="scientific">Halobacteriovorax marinus (strain ATCC BAA-682 / DSM 15412 / SJ)</name>
    <name type="common">Bacteriovorax marinus</name>
    <dbReference type="NCBI Taxonomy" id="862908"/>
    <lineage>
        <taxon>Bacteria</taxon>
        <taxon>Pseudomonadati</taxon>
        <taxon>Bdellovibrionota</taxon>
        <taxon>Bacteriovoracia</taxon>
        <taxon>Bacteriovoracales</taxon>
        <taxon>Halobacteriovoraceae</taxon>
        <taxon>Halobacteriovorax</taxon>
    </lineage>
</organism>
<protein>
    <submittedName>
        <fullName evidence="2">Membrane protein</fullName>
    </submittedName>
</protein>
<dbReference type="HOGENOM" id="CLU_081702_2_1_7"/>
<reference evidence="3" key="1">
    <citation type="journal article" date="2013" name="ISME J.">
        <title>A small predatory core genome in the divergent marine Bacteriovorax marinus SJ and the terrestrial Bdellovibrio bacteriovorus.</title>
        <authorList>
            <person name="Crossman L.C."/>
            <person name="Chen H."/>
            <person name="Cerdeno-Tarraga A.M."/>
            <person name="Brooks K."/>
            <person name="Quail M.A."/>
            <person name="Pineiro S.A."/>
            <person name="Hobley L."/>
            <person name="Sockett R.E."/>
            <person name="Bentley S.D."/>
            <person name="Parkhill J."/>
            <person name="Williams H.N."/>
            <person name="Stine O.C."/>
        </authorList>
    </citation>
    <scope>NUCLEOTIDE SEQUENCE [LARGE SCALE GENOMIC DNA]</scope>
    <source>
        <strain evidence="3">ATCC BAA-682 / DSM 15412 / SJ</strain>
    </source>
</reference>
<accession>E1WYD5</accession>
<proteinExistence type="predicted"/>
<name>E1WYD5_HALMS</name>
<keyword evidence="3" id="KW-1185">Reference proteome</keyword>
<dbReference type="PANTHER" id="PTHR28026:SF9">
    <property type="entry name" value="2-HYDROXY-PALMITIC ACID DIOXYGENASE MPO1"/>
    <property type="match status" value="1"/>
</dbReference>